<evidence type="ECO:0000256" key="7">
    <source>
        <dbReference type="ARBA" id="ARBA00022989"/>
    </source>
</evidence>
<dbReference type="Gene3D" id="2.30.30.830">
    <property type="match status" value="1"/>
</dbReference>
<evidence type="ECO:0000256" key="3">
    <source>
        <dbReference type="ARBA" id="ARBA00022475"/>
    </source>
</evidence>
<keyword evidence="6" id="KW-0653">Protein transport</keyword>
<dbReference type="RefSeq" id="WP_064698002.1">
    <property type="nucleotide sequence ID" value="NZ_BDEO01000001.1"/>
</dbReference>
<reference evidence="11" key="1">
    <citation type="submission" date="2016-11" db="EMBL/GenBank/DDBJ databases">
        <authorList>
            <person name="Varghese N."/>
            <person name="Submissions S."/>
        </authorList>
    </citation>
    <scope>NUCLEOTIDE SEQUENCE [LARGE SCALE GENOMIC DNA]</scope>
    <source>
        <strain evidence="11">ALO Sharm</strain>
    </source>
</reference>
<feature type="domain" description="Type II secretion system protein GspC N-terminal" evidence="9">
    <location>
        <begin position="74"/>
        <end position="140"/>
    </location>
</feature>
<comment type="subcellular location">
    <subcellularLocation>
        <location evidence="1">Cell inner membrane</location>
    </subcellularLocation>
</comment>
<dbReference type="InterPro" id="IPR024961">
    <property type="entry name" value="T2SS_GspC_N"/>
</dbReference>
<dbReference type="GO" id="GO:0005886">
    <property type="term" value="C:plasma membrane"/>
    <property type="evidence" value="ECO:0007669"/>
    <property type="project" value="UniProtKB-SubCell"/>
</dbReference>
<evidence type="ECO:0000256" key="5">
    <source>
        <dbReference type="ARBA" id="ARBA00022692"/>
    </source>
</evidence>
<sequence>MSDASRQERSRRWLGLLSNMLLAWLTALVIADVVALGQPAPAARDNETPLSSSAPLPIVASRLWQADHRPASGLDDTRLPLSLVGSFRTTPLGHSLVVVATPGGQVAVRPGDIIMEGVRLAGIDEQGLILDNDGRRERLRASDDNDAKTTGIRLLNAP</sequence>
<accession>A0A1M6MRX6</accession>
<dbReference type="GO" id="GO:0015031">
    <property type="term" value="P:protein transport"/>
    <property type="evidence" value="ECO:0007669"/>
    <property type="project" value="UniProtKB-KW"/>
</dbReference>
<protein>
    <submittedName>
        <fullName evidence="10">General secretion pathway protein C</fullName>
    </submittedName>
</protein>
<name>A0A1M6MRX6_9GAMM</name>
<dbReference type="EMBL" id="FRAL01000001">
    <property type="protein sequence ID" value="SHJ86140.1"/>
    <property type="molecule type" value="Genomic_DNA"/>
</dbReference>
<evidence type="ECO:0000313" key="11">
    <source>
        <dbReference type="Proteomes" id="UP000184248"/>
    </source>
</evidence>
<dbReference type="Pfam" id="PF11356">
    <property type="entry name" value="T2SSC"/>
    <property type="match status" value="1"/>
</dbReference>
<keyword evidence="5" id="KW-0812">Transmembrane</keyword>
<gene>
    <name evidence="10" type="ORF">SAMN05192556_101140</name>
</gene>
<evidence type="ECO:0000256" key="1">
    <source>
        <dbReference type="ARBA" id="ARBA00004533"/>
    </source>
</evidence>
<keyword evidence="8" id="KW-0472">Membrane</keyword>
<keyword evidence="3" id="KW-1003">Cell membrane</keyword>
<evidence type="ECO:0000259" key="9">
    <source>
        <dbReference type="Pfam" id="PF11356"/>
    </source>
</evidence>
<keyword evidence="7" id="KW-1133">Transmembrane helix</keyword>
<evidence type="ECO:0000313" key="10">
    <source>
        <dbReference type="EMBL" id="SHJ86140.1"/>
    </source>
</evidence>
<dbReference type="AlphaFoldDB" id="A0A1M6MRX6"/>
<evidence type="ECO:0000256" key="8">
    <source>
        <dbReference type="ARBA" id="ARBA00023136"/>
    </source>
</evidence>
<keyword evidence="11" id="KW-1185">Reference proteome</keyword>
<proteinExistence type="predicted"/>
<keyword evidence="4" id="KW-0997">Cell inner membrane</keyword>
<dbReference type="Proteomes" id="UP000184248">
    <property type="component" value="Unassembled WGS sequence"/>
</dbReference>
<evidence type="ECO:0000256" key="6">
    <source>
        <dbReference type="ARBA" id="ARBA00022927"/>
    </source>
</evidence>
<organism evidence="10 11">
    <name type="scientific">Halomonas caseinilytica</name>
    <dbReference type="NCBI Taxonomy" id="438744"/>
    <lineage>
        <taxon>Bacteria</taxon>
        <taxon>Pseudomonadati</taxon>
        <taxon>Pseudomonadota</taxon>
        <taxon>Gammaproteobacteria</taxon>
        <taxon>Oceanospirillales</taxon>
        <taxon>Halomonadaceae</taxon>
        <taxon>Halomonas</taxon>
    </lineage>
</organism>
<keyword evidence="2" id="KW-0813">Transport</keyword>
<evidence type="ECO:0000256" key="2">
    <source>
        <dbReference type="ARBA" id="ARBA00022448"/>
    </source>
</evidence>
<evidence type="ECO:0000256" key="4">
    <source>
        <dbReference type="ARBA" id="ARBA00022519"/>
    </source>
</evidence>